<gene>
    <name evidence="2" type="ORF">HZH66_009548</name>
</gene>
<dbReference type="AlphaFoldDB" id="A0A834N1T2"/>
<dbReference type="Proteomes" id="UP000614350">
    <property type="component" value="Unassembled WGS sequence"/>
</dbReference>
<dbReference type="GO" id="GO:0003712">
    <property type="term" value="F:transcription coregulator activity"/>
    <property type="evidence" value="ECO:0007669"/>
    <property type="project" value="TreeGrafter"/>
</dbReference>
<reference evidence="2" key="1">
    <citation type="journal article" date="2020" name="G3 (Bethesda)">
        <title>High-Quality Assemblies for Three Invasive Social Wasps from the &lt;i&gt;Vespula&lt;/i&gt; Genus.</title>
        <authorList>
            <person name="Harrop T.W.R."/>
            <person name="Guhlin J."/>
            <person name="McLaughlin G.M."/>
            <person name="Permina E."/>
            <person name="Stockwell P."/>
            <person name="Gilligan J."/>
            <person name="Le Lec M.F."/>
            <person name="Gruber M.A.M."/>
            <person name="Quinn O."/>
            <person name="Lovegrove M."/>
            <person name="Duncan E.J."/>
            <person name="Remnant E.J."/>
            <person name="Van Eeckhoven J."/>
            <person name="Graham B."/>
            <person name="Knapp R.A."/>
            <person name="Langford K.W."/>
            <person name="Kronenberg Z."/>
            <person name="Press M.O."/>
            <person name="Eacker S.M."/>
            <person name="Wilson-Rankin E.E."/>
            <person name="Purcell J."/>
            <person name="Lester P.J."/>
            <person name="Dearden P.K."/>
        </authorList>
    </citation>
    <scope>NUCLEOTIDE SEQUENCE</scope>
    <source>
        <strain evidence="2">Marl-1</strain>
    </source>
</reference>
<dbReference type="InterPro" id="IPR026094">
    <property type="entry name" value="GPS2"/>
</dbReference>
<evidence type="ECO:0008006" key="4">
    <source>
        <dbReference type="Google" id="ProtNLM"/>
    </source>
</evidence>
<proteinExistence type="predicted"/>
<feature type="compositionally biased region" description="Pro residues" evidence="1">
    <location>
        <begin position="181"/>
        <end position="194"/>
    </location>
</feature>
<feature type="compositionally biased region" description="Basic and acidic residues" evidence="1">
    <location>
        <begin position="23"/>
        <end position="34"/>
    </location>
</feature>
<evidence type="ECO:0000313" key="2">
    <source>
        <dbReference type="EMBL" id="KAF7391068.1"/>
    </source>
</evidence>
<feature type="region of interest" description="Disordered" evidence="1">
    <location>
        <begin position="1"/>
        <end position="60"/>
    </location>
</feature>
<dbReference type="EMBL" id="JACSEA010000010">
    <property type="protein sequence ID" value="KAF7391068.1"/>
    <property type="molecule type" value="Genomic_DNA"/>
</dbReference>
<feature type="compositionally biased region" description="Pro residues" evidence="1">
    <location>
        <begin position="322"/>
        <end position="333"/>
    </location>
</feature>
<dbReference type="PANTHER" id="PTHR22654">
    <property type="entry name" value="G PROTEIN PATHWAY SUPPRESSOR 2"/>
    <property type="match status" value="1"/>
</dbReference>
<sequence length="377" mass="41941">MPAVIVGAPQRSEQMWQALKTHITRERQRKKQEQEADAEEERQRKERERQQKQDVMTLGETREQISNLENELAQLKDEKHQLFLQLKKVLNEDDNRRRQLIKETRGCSEVLTAVGGYPGTVSQVVQSPLFLPLPRSSSPLYNKVAVGAPTHTLLPSGPLKRSHSPSPPPTASPYHTGYGYKPPPSISSYNPPPPKSEDAARRSNDSRAVLWNKNNQYSASNFYSTPTGQSVYSYSAPTSQQSREPELAKPVYLSGSRAALSTHQTAYVTSLHTLEHKGAYAEDKFYLRPGSHVTVHGGAMPIQQPTQGAKTGGITSGYPVRAPQPPPGPYPPPPPGTYVNASGANIPGRLLYTQPGARYLQRELTYYKTFTEHIHEK</sequence>
<dbReference type="PANTHER" id="PTHR22654:SF2">
    <property type="entry name" value="G PROTEIN PATHWAY SUPPRESSOR 2"/>
    <property type="match status" value="1"/>
</dbReference>
<name>A0A834N1T2_VESVU</name>
<feature type="compositionally biased region" description="Basic and acidic residues" evidence="1">
    <location>
        <begin position="41"/>
        <end position="52"/>
    </location>
</feature>
<organism evidence="2 3">
    <name type="scientific">Vespula vulgaris</name>
    <name type="common">Yellow jacket</name>
    <name type="synonym">Wasp</name>
    <dbReference type="NCBI Taxonomy" id="7454"/>
    <lineage>
        <taxon>Eukaryota</taxon>
        <taxon>Metazoa</taxon>
        <taxon>Ecdysozoa</taxon>
        <taxon>Arthropoda</taxon>
        <taxon>Hexapoda</taxon>
        <taxon>Insecta</taxon>
        <taxon>Pterygota</taxon>
        <taxon>Neoptera</taxon>
        <taxon>Endopterygota</taxon>
        <taxon>Hymenoptera</taxon>
        <taxon>Apocrita</taxon>
        <taxon>Aculeata</taxon>
        <taxon>Vespoidea</taxon>
        <taxon>Vespidae</taxon>
        <taxon>Vespinae</taxon>
        <taxon>Vespula</taxon>
    </lineage>
</organism>
<dbReference type="Pfam" id="PF15991">
    <property type="entry name" value="G_path_suppress"/>
    <property type="match status" value="1"/>
</dbReference>
<comment type="caution">
    <text evidence="2">The sequence shown here is derived from an EMBL/GenBank/DDBJ whole genome shotgun (WGS) entry which is preliminary data.</text>
</comment>
<accession>A0A834N1T2</accession>
<protein>
    <recommendedName>
        <fullName evidence="4">G protein pathway suppressor 2</fullName>
    </recommendedName>
</protein>
<dbReference type="GO" id="GO:0006357">
    <property type="term" value="P:regulation of transcription by RNA polymerase II"/>
    <property type="evidence" value="ECO:0007669"/>
    <property type="project" value="TreeGrafter"/>
</dbReference>
<feature type="region of interest" description="Disordered" evidence="1">
    <location>
        <begin position="152"/>
        <end position="204"/>
    </location>
</feature>
<evidence type="ECO:0000256" key="1">
    <source>
        <dbReference type="SAM" id="MobiDB-lite"/>
    </source>
</evidence>
<keyword evidence="3" id="KW-1185">Reference proteome</keyword>
<evidence type="ECO:0000313" key="3">
    <source>
        <dbReference type="Proteomes" id="UP000614350"/>
    </source>
</evidence>
<feature type="compositionally biased region" description="Basic and acidic residues" evidence="1">
    <location>
        <begin position="195"/>
        <end position="204"/>
    </location>
</feature>
<dbReference type="GO" id="GO:0005667">
    <property type="term" value="C:transcription regulator complex"/>
    <property type="evidence" value="ECO:0007669"/>
    <property type="project" value="TreeGrafter"/>
</dbReference>
<feature type="region of interest" description="Disordered" evidence="1">
    <location>
        <begin position="301"/>
        <end position="333"/>
    </location>
</feature>